<evidence type="ECO:0000313" key="3">
    <source>
        <dbReference type="Proteomes" id="UP001172101"/>
    </source>
</evidence>
<proteinExistence type="predicted"/>
<protein>
    <submittedName>
        <fullName evidence="2">Uncharacterized protein</fullName>
    </submittedName>
</protein>
<comment type="caution">
    <text evidence="2">The sequence shown here is derived from an EMBL/GenBank/DDBJ whole genome shotgun (WGS) entry which is preliminary data.</text>
</comment>
<evidence type="ECO:0000313" key="2">
    <source>
        <dbReference type="EMBL" id="KAK0717846.1"/>
    </source>
</evidence>
<accession>A0AA40DYP8</accession>
<evidence type="ECO:0000256" key="1">
    <source>
        <dbReference type="SAM" id="MobiDB-lite"/>
    </source>
</evidence>
<reference evidence="2" key="1">
    <citation type="submission" date="2023-06" db="EMBL/GenBank/DDBJ databases">
        <title>Genome-scale phylogeny and comparative genomics of the fungal order Sordariales.</title>
        <authorList>
            <consortium name="Lawrence Berkeley National Laboratory"/>
            <person name="Hensen N."/>
            <person name="Bonometti L."/>
            <person name="Westerberg I."/>
            <person name="Brannstrom I.O."/>
            <person name="Guillou S."/>
            <person name="Cros-Aarteil S."/>
            <person name="Calhoun S."/>
            <person name="Haridas S."/>
            <person name="Kuo A."/>
            <person name="Mondo S."/>
            <person name="Pangilinan J."/>
            <person name="Riley R."/>
            <person name="LaButti K."/>
            <person name="Andreopoulos B."/>
            <person name="Lipzen A."/>
            <person name="Chen C."/>
            <person name="Yanf M."/>
            <person name="Daum C."/>
            <person name="Ng V."/>
            <person name="Clum A."/>
            <person name="Steindorff A."/>
            <person name="Ohm R."/>
            <person name="Martin F."/>
            <person name="Silar P."/>
            <person name="Natvig D."/>
            <person name="Lalanne C."/>
            <person name="Gautier V."/>
            <person name="Ament-velasquez S.L."/>
            <person name="Kruys A."/>
            <person name="Hutchinson M.I."/>
            <person name="Powell A.J."/>
            <person name="Barry K."/>
            <person name="Miller A.N."/>
            <person name="Grigoriev I.V."/>
            <person name="Debuchy R."/>
            <person name="Gladieux P."/>
            <person name="Thoren M.H."/>
            <person name="Johannesson H."/>
        </authorList>
    </citation>
    <scope>NUCLEOTIDE SEQUENCE</scope>
    <source>
        <strain evidence="2">SMH2392-1A</strain>
    </source>
</reference>
<dbReference type="Proteomes" id="UP001172101">
    <property type="component" value="Unassembled WGS sequence"/>
</dbReference>
<keyword evidence="3" id="KW-1185">Reference proteome</keyword>
<feature type="compositionally biased region" description="Basic and acidic residues" evidence="1">
    <location>
        <begin position="39"/>
        <end position="48"/>
    </location>
</feature>
<dbReference type="GeneID" id="85323206"/>
<dbReference type="RefSeq" id="XP_060296639.1">
    <property type="nucleotide sequence ID" value="XM_060439936.1"/>
</dbReference>
<sequence>MPQITDAQRLAGLIESQRIRFLDQPARLRPGHVPQPRAARRDSKPRRDERRRRLNAVIYFKQDDLVKRLQVLVALQKTLLCLPDESVYQAVSQGLAGVEGQVRAESTAVAAGGGPGPDPGALNPIQLWDTLLVIGQQAERLAESVLSG</sequence>
<name>A0AA40DYP8_9PEZI</name>
<feature type="region of interest" description="Disordered" evidence="1">
    <location>
        <begin position="26"/>
        <end position="49"/>
    </location>
</feature>
<organism evidence="2 3">
    <name type="scientific">Lasiosphaeria miniovina</name>
    <dbReference type="NCBI Taxonomy" id="1954250"/>
    <lineage>
        <taxon>Eukaryota</taxon>
        <taxon>Fungi</taxon>
        <taxon>Dikarya</taxon>
        <taxon>Ascomycota</taxon>
        <taxon>Pezizomycotina</taxon>
        <taxon>Sordariomycetes</taxon>
        <taxon>Sordariomycetidae</taxon>
        <taxon>Sordariales</taxon>
        <taxon>Lasiosphaeriaceae</taxon>
        <taxon>Lasiosphaeria</taxon>
    </lineage>
</organism>
<dbReference type="AlphaFoldDB" id="A0AA40DYP8"/>
<gene>
    <name evidence="2" type="ORF">B0T26DRAFT_676095</name>
</gene>
<dbReference type="EMBL" id="JAUIRO010000004">
    <property type="protein sequence ID" value="KAK0717846.1"/>
    <property type="molecule type" value="Genomic_DNA"/>
</dbReference>